<evidence type="ECO:0000313" key="2">
    <source>
        <dbReference type="Proteomes" id="UP000187429"/>
    </source>
</evidence>
<name>A0A1R1Y661_9FUNG</name>
<protein>
    <submittedName>
        <fullName evidence="1">Uncharacterized protein</fullName>
    </submittedName>
</protein>
<keyword evidence="2" id="KW-1185">Reference proteome</keyword>
<comment type="caution">
    <text evidence="1">The sequence shown here is derived from an EMBL/GenBank/DDBJ whole genome shotgun (WGS) entry which is preliminary data.</text>
</comment>
<evidence type="ECO:0000313" key="1">
    <source>
        <dbReference type="EMBL" id="OMJ22350.1"/>
    </source>
</evidence>
<dbReference type="EMBL" id="LSSM01002280">
    <property type="protein sequence ID" value="OMJ22350.1"/>
    <property type="molecule type" value="Genomic_DNA"/>
</dbReference>
<sequence length="167" mass="18946">MGFQVDRVTMYGIQMADYHIGVSRAIDARSFLILGTTSGIGFDGGQRHAPHSECKQYFEQFLGVDMHLRLIRLHNSGYVRGSATNTQAISLESVKTSNSGGSNKNESMFHGISLFNQKNAFYGRICQNDCHVHGFMVDRERFLNSRRLQIMRKPGSMAIYINWNFPM</sequence>
<organism evidence="1 2">
    <name type="scientific">Smittium culicis</name>
    <dbReference type="NCBI Taxonomy" id="133412"/>
    <lineage>
        <taxon>Eukaryota</taxon>
        <taxon>Fungi</taxon>
        <taxon>Fungi incertae sedis</taxon>
        <taxon>Zoopagomycota</taxon>
        <taxon>Kickxellomycotina</taxon>
        <taxon>Harpellomycetes</taxon>
        <taxon>Harpellales</taxon>
        <taxon>Legeriomycetaceae</taxon>
        <taxon>Smittium</taxon>
    </lineage>
</organism>
<reference evidence="2" key="1">
    <citation type="submission" date="2017-01" db="EMBL/GenBank/DDBJ databases">
        <authorList>
            <person name="Wang Y."/>
            <person name="White M."/>
            <person name="Kvist S."/>
            <person name="Moncalvo J.-M."/>
        </authorList>
    </citation>
    <scope>NUCLEOTIDE SEQUENCE [LARGE SCALE GENOMIC DNA]</scope>
    <source>
        <strain evidence="2">ID-206-W2</strain>
    </source>
</reference>
<dbReference type="AlphaFoldDB" id="A0A1R1Y661"/>
<accession>A0A1R1Y661</accession>
<gene>
    <name evidence="1" type="ORF">AYI69_g5431</name>
</gene>
<dbReference type="Proteomes" id="UP000187429">
    <property type="component" value="Unassembled WGS sequence"/>
</dbReference>
<proteinExistence type="predicted"/>